<dbReference type="EMBL" id="OZ075111">
    <property type="protein sequence ID" value="CAL4889030.1"/>
    <property type="molecule type" value="Genomic_DNA"/>
</dbReference>
<evidence type="ECO:0000256" key="5">
    <source>
        <dbReference type="ARBA" id="ARBA00023136"/>
    </source>
</evidence>
<evidence type="ECO:0000256" key="7">
    <source>
        <dbReference type="SAM" id="Phobius"/>
    </source>
</evidence>
<proteinExistence type="inferred from homology"/>
<evidence type="ECO:0000256" key="2">
    <source>
        <dbReference type="ARBA" id="ARBA00006665"/>
    </source>
</evidence>
<keyword evidence="9" id="KW-1185">Reference proteome</keyword>
<dbReference type="GO" id="GO:0016020">
    <property type="term" value="C:membrane"/>
    <property type="evidence" value="ECO:0007669"/>
    <property type="project" value="UniProtKB-SubCell"/>
</dbReference>
<keyword evidence="5 7" id="KW-0472">Membrane</keyword>
<feature type="transmembrane region" description="Helical" evidence="7">
    <location>
        <begin position="346"/>
        <end position="369"/>
    </location>
</feature>
<accession>A0ABC8VE42</accession>
<dbReference type="PANTHER" id="PTHR10383:SF44">
    <property type="entry name" value="SERINC-DOMAIN CONTAINING SERINE AND SPHINGOLIPID BIOSYNTHESIS PROTEIN"/>
    <property type="match status" value="1"/>
</dbReference>
<feature type="transmembrane region" description="Helical" evidence="7">
    <location>
        <begin position="40"/>
        <end position="59"/>
    </location>
</feature>
<feature type="compositionally biased region" description="Low complexity" evidence="6">
    <location>
        <begin position="407"/>
        <end position="417"/>
    </location>
</feature>
<comment type="subcellular location">
    <subcellularLocation>
        <location evidence="1">Membrane</location>
        <topology evidence="1">Multi-pass membrane protein</topology>
    </subcellularLocation>
</comment>
<dbReference type="InterPro" id="IPR005016">
    <property type="entry name" value="TDE1/TMS"/>
</dbReference>
<dbReference type="PANTHER" id="PTHR10383">
    <property type="entry name" value="SERINE INCORPORATOR"/>
    <property type="match status" value="1"/>
</dbReference>
<evidence type="ECO:0000256" key="3">
    <source>
        <dbReference type="ARBA" id="ARBA00022692"/>
    </source>
</evidence>
<dbReference type="AlphaFoldDB" id="A0ABC8VE42"/>
<evidence type="ECO:0000313" key="8">
    <source>
        <dbReference type="EMBL" id="CAL4889030.1"/>
    </source>
</evidence>
<reference evidence="8" key="1">
    <citation type="submission" date="2024-10" db="EMBL/GenBank/DDBJ databases">
        <authorList>
            <person name="Ryan C."/>
        </authorList>
    </citation>
    <scope>NUCLEOTIDE SEQUENCE [LARGE SCALE GENOMIC DNA]</scope>
</reference>
<name>A0ABC8VE42_9POAL</name>
<keyword evidence="4 7" id="KW-1133">Transmembrane helix</keyword>
<evidence type="ECO:0000313" key="9">
    <source>
        <dbReference type="Proteomes" id="UP001497457"/>
    </source>
</evidence>
<comment type="similarity">
    <text evidence="2">Belongs to the TDE1 family.</text>
</comment>
<dbReference type="Proteomes" id="UP001497457">
    <property type="component" value="Chromosome 1b"/>
</dbReference>
<gene>
    <name evidence="8" type="ORF">URODEC1_LOCUS2508</name>
</gene>
<evidence type="ECO:0000256" key="6">
    <source>
        <dbReference type="SAM" id="MobiDB-lite"/>
    </source>
</evidence>
<evidence type="ECO:0008006" key="10">
    <source>
        <dbReference type="Google" id="ProtNLM"/>
    </source>
</evidence>
<sequence>MSTEIVHTGVIQIDRDDGRGNGYREDSLCHRFCQGPSPMFARYIYSLLFLLANFLAWAVRENHITFFQGQRLNGCLGNRDCLEAEVVMTISLTSFIHDQRNLWHSQWWIAKGVLLTGTFILSKLVPSYWIQLYGEVAHYGAGVMRLITRFNYKWCQTNFENHYLKVITVSIIAYNSSMVGITLMAMWYTAYWINIAFIGTTLLVVYLLPLIPLMLLKSKAKGFYMEPGLVGLYIVFQCYLAIQSEPETSCYKKGNDGSGAYWKNMLSFVAELIVTAYDTFSTGNDYKCVWLTNIGESEDDVPYHYGVFHFVFAMGSMYFGMLFVGWNTHRVREDKWSVDVSWTSTWIHIVNEGLTVISFVAIVVARIYGIGWLRQLLGRVFGLGGQQQQSEMGHDDEEGIRGPPSSPLVSVSSQATTTEEEEEELEILSWCSNDTIDTGPPPSPVLFPKTATHQAQEIIISAEMLTTAINVVDSSSSREAS</sequence>
<organism evidence="8 9">
    <name type="scientific">Urochloa decumbens</name>
    <dbReference type="NCBI Taxonomy" id="240449"/>
    <lineage>
        <taxon>Eukaryota</taxon>
        <taxon>Viridiplantae</taxon>
        <taxon>Streptophyta</taxon>
        <taxon>Embryophyta</taxon>
        <taxon>Tracheophyta</taxon>
        <taxon>Spermatophyta</taxon>
        <taxon>Magnoliopsida</taxon>
        <taxon>Liliopsida</taxon>
        <taxon>Poales</taxon>
        <taxon>Poaceae</taxon>
        <taxon>PACMAD clade</taxon>
        <taxon>Panicoideae</taxon>
        <taxon>Panicodae</taxon>
        <taxon>Paniceae</taxon>
        <taxon>Melinidinae</taxon>
        <taxon>Urochloa</taxon>
    </lineage>
</organism>
<feature type="transmembrane region" description="Helical" evidence="7">
    <location>
        <begin position="307"/>
        <end position="326"/>
    </location>
</feature>
<feature type="transmembrane region" description="Helical" evidence="7">
    <location>
        <begin position="164"/>
        <end position="185"/>
    </location>
</feature>
<dbReference type="Pfam" id="PF03348">
    <property type="entry name" value="Serinc"/>
    <property type="match status" value="2"/>
</dbReference>
<feature type="transmembrane region" description="Helical" evidence="7">
    <location>
        <begin position="191"/>
        <end position="216"/>
    </location>
</feature>
<evidence type="ECO:0000256" key="1">
    <source>
        <dbReference type="ARBA" id="ARBA00004141"/>
    </source>
</evidence>
<feature type="region of interest" description="Disordered" evidence="6">
    <location>
        <begin position="387"/>
        <end position="424"/>
    </location>
</feature>
<protein>
    <recommendedName>
        <fullName evidence="10">Serinc-domain containing serine and sphingolipid biosynthesis protein</fullName>
    </recommendedName>
</protein>
<evidence type="ECO:0000256" key="4">
    <source>
        <dbReference type="ARBA" id="ARBA00022989"/>
    </source>
</evidence>
<keyword evidence="3 7" id="KW-0812">Transmembrane</keyword>